<dbReference type="Pfam" id="PF00497">
    <property type="entry name" value="SBP_bac_3"/>
    <property type="match status" value="1"/>
</dbReference>
<dbReference type="EMBL" id="CP043875">
    <property type="protein sequence ID" value="WOF17048.1"/>
    <property type="molecule type" value="Genomic_DNA"/>
</dbReference>
<dbReference type="KEGG" id="mefw:F1737_10345"/>
<dbReference type="Gene3D" id="3.40.190.10">
    <property type="entry name" value="Periplasmic binding protein-like II"/>
    <property type="match status" value="2"/>
</dbReference>
<dbReference type="Proteomes" id="UP001301797">
    <property type="component" value="Chromosome"/>
</dbReference>
<dbReference type="SUPFAM" id="SSF53850">
    <property type="entry name" value="Periplasmic binding protein-like II"/>
    <property type="match status" value="1"/>
</dbReference>
<dbReference type="PANTHER" id="PTHR35936:SF17">
    <property type="entry name" value="ARGININE-BINDING EXTRACELLULAR PROTEIN ARTP"/>
    <property type="match status" value="1"/>
</dbReference>
<accession>A0AA97FFG8</accession>
<evidence type="ECO:0000313" key="6">
    <source>
        <dbReference type="Proteomes" id="UP001301797"/>
    </source>
</evidence>
<organism evidence="5 6">
    <name type="scientific">Methanochimaera problematica</name>
    <dbReference type="NCBI Taxonomy" id="2609417"/>
    <lineage>
        <taxon>Archaea</taxon>
        <taxon>Methanobacteriati</taxon>
        <taxon>Methanobacteriota</taxon>
        <taxon>Stenosarchaea group</taxon>
        <taxon>Methanomicrobia</taxon>
        <taxon>Methanomicrobiales</taxon>
        <taxon>Methanomicrobiaceae</taxon>
        <taxon>Methanochimaera</taxon>
    </lineage>
</organism>
<feature type="domain" description="Ionotropic glutamate receptor C-terminal" evidence="4">
    <location>
        <begin position="27"/>
        <end position="242"/>
    </location>
</feature>
<gene>
    <name evidence="5" type="ORF">F1737_10345</name>
</gene>
<reference evidence="5 6" key="1">
    <citation type="submission" date="2019-09" db="EMBL/GenBank/DDBJ databases">
        <title>The complete genome of Methanoplanus sp. FWC-SCC4.</title>
        <authorList>
            <person name="Chen S.-C."/>
            <person name="Zhou Y.-Z."/>
            <person name="Lai M.-C."/>
        </authorList>
    </citation>
    <scope>NUCLEOTIDE SEQUENCE [LARGE SCALE GENOMIC DNA]</scope>
    <source>
        <strain evidence="5 6">FWC-SCC4</strain>
    </source>
</reference>
<dbReference type="SMART" id="SM00062">
    <property type="entry name" value="PBPb"/>
    <property type="match status" value="1"/>
</dbReference>
<evidence type="ECO:0000256" key="1">
    <source>
        <dbReference type="ARBA" id="ARBA00022729"/>
    </source>
</evidence>
<evidence type="ECO:0000256" key="2">
    <source>
        <dbReference type="SAM" id="MobiDB-lite"/>
    </source>
</evidence>
<keyword evidence="6" id="KW-1185">Reference proteome</keyword>
<keyword evidence="1" id="KW-0732">Signal</keyword>
<evidence type="ECO:0000259" key="4">
    <source>
        <dbReference type="SMART" id="SM00079"/>
    </source>
</evidence>
<proteinExistence type="predicted"/>
<evidence type="ECO:0000313" key="5">
    <source>
        <dbReference type="EMBL" id="WOF17048.1"/>
    </source>
</evidence>
<dbReference type="SMART" id="SM00079">
    <property type="entry name" value="PBPe"/>
    <property type="match status" value="1"/>
</dbReference>
<dbReference type="PANTHER" id="PTHR35936">
    <property type="entry name" value="MEMBRANE-BOUND LYTIC MUREIN TRANSGLYCOSYLASE F"/>
    <property type="match status" value="1"/>
</dbReference>
<dbReference type="CDD" id="cd13624">
    <property type="entry name" value="PBP2_Arg_Lys_His"/>
    <property type="match status" value="1"/>
</dbReference>
<dbReference type="GO" id="GO:0016020">
    <property type="term" value="C:membrane"/>
    <property type="evidence" value="ECO:0007669"/>
    <property type="project" value="InterPro"/>
</dbReference>
<sequence>MYGSASDGETHGADETTAPETTEEKAVYKVGIDAPYPPFSILDENGNPTGFDSESIEWIAKDQGFEVEFKQVSFDGMIPALQTGKIDMIYSGMTITPEREEKINFSAPYWTVNQTVIVKEGSTGTVDDLKAGKLTVGTQRGTTAEIWIDQNLVETGIMPEENLRLYDNPPLAVADLINGRIDAVMYDSTVVEDMIKGKPVSKLGFIETDEYFGIAVRKDDTELLEKLNTGLDNLMASEDWTGLIEKYKMK</sequence>
<dbReference type="GO" id="GO:0015276">
    <property type="term" value="F:ligand-gated monoatomic ion channel activity"/>
    <property type="evidence" value="ECO:0007669"/>
    <property type="project" value="InterPro"/>
</dbReference>
<feature type="region of interest" description="Disordered" evidence="2">
    <location>
        <begin position="1"/>
        <end position="23"/>
    </location>
</feature>
<dbReference type="AlphaFoldDB" id="A0AA97FFG8"/>
<dbReference type="InterPro" id="IPR001320">
    <property type="entry name" value="Iontro_rcpt_C"/>
</dbReference>
<feature type="domain" description="Solute-binding protein family 3/N-terminal" evidence="3">
    <location>
        <begin position="27"/>
        <end position="250"/>
    </location>
</feature>
<dbReference type="InterPro" id="IPR001638">
    <property type="entry name" value="Solute-binding_3/MltF_N"/>
</dbReference>
<evidence type="ECO:0000259" key="3">
    <source>
        <dbReference type="SMART" id="SM00062"/>
    </source>
</evidence>
<protein>
    <submittedName>
        <fullName evidence="5">Basic amino acid ABC transporter substrate-binding protein</fullName>
    </submittedName>
</protein>
<name>A0AA97FFG8_9EURY</name>